<name>S5DW76_9ACTN</name>
<sequence>MEEFQAESLVIISLGAFILPLLAQRIKIPGIVLEIAYGITVGPILGIVETSEFISGLAILGFLLLMFLSGFEIELETFREKGLRTLALPMSIYLLTVGTSFYLISSLGYPIFLALVLCTTSVDIVITILRSDDTIKTNYGQTLFMVALLADILTLLAATVYASFIRAGGLSLSNLNVVLYFIVVILILRIIRRVAWWNPQLFSRMFDGNDPDELGIRSSLALMLTLVGVSVIFDIEPILGAFLAGTIFAFIFSNRGTLESSLKGFSYGFLIPIFFINIGLNYDINVFSETQFFVEVGYLFLIAVGVKFIPSLLLVFSKIKVRDIVAGGFLLSARFSLIIAMAEIGVHLDLITVELEQQIILLAVITATFSPILFRIFRSKTT</sequence>
<accession>S5DW76</accession>
<evidence type="ECO:0000256" key="5">
    <source>
        <dbReference type="ARBA" id="ARBA00022692"/>
    </source>
</evidence>
<organism evidence="11">
    <name type="scientific">Candidatus Actinomarina minuta</name>
    <dbReference type="NCBI Taxonomy" id="1389454"/>
    <lineage>
        <taxon>Bacteria</taxon>
        <taxon>Bacillati</taxon>
        <taxon>Actinomycetota</taxon>
        <taxon>Actinomycetes</taxon>
        <taxon>Candidatus Actinomarinidae</taxon>
        <taxon>Candidatus Actinomarinales</taxon>
        <taxon>Candidatus Actinomarineae</taxon>
        <taxon>Candidatus Actinomarinaceae</taxon>
        <taxon>Candidatus Actinomarina</taxon>
    </lineage>
</organism>
<feature type="transmembrane region" description="Helical" evidence="9">
    <location>
        <begin position="6"/>
        <end position="23"/>
    </location>
</feature>
<keyword evidence="7" id="KW-0406">Ion transport</keyword>
<protein>
    <submittedName>
        <fullName evidence="11">Kef-type K+ transport systems, membrane components</fullName>
    </submittedName>
</protein>
<feature type="transmembrane region" description="Helical" evidence="9">
    <location>
        <begin position="324"/>
        <end position="346"/>
    </location>
</feature>
<feature type="domain" description="Cation/H+ exchanger transmembrane" evidence="10">
    <location>
        <begin position="15"/>
        <end position="374"/>
    </location>
</feature>
<evidence type="ECO:0000256" key="3">
    <source>
        <dbReference type="ARBA" id="ARBA00022448"/>
    </source>
</evidence>
<dbReference type="GO" id="GO:1902600">
    <property type="term" value="P:proton transmembrane transport"/>
    <property type="evidence" value="ECO:0007669"/>
    <property type="project" value="InterPro"/>
</dbReference>
<evidence type="ECO:0000313" key="11">
    <source>
        <dbReference type="EMBL" id="AGQ19247.1"/>
    </source>
</evidence>
<keyword evidence="3" id="KW-0813">Transport</keyword>
<evidence type="ECO:0000259" key="10">
    <source>
        <dbReference type="Pfam" id="PF00999"/>
    </source>
</evidence>
<dbReference type="AlphaFoldDB" id="S5DW76"/>
<feature type="transmembrane region" description="Helical" evidence="9">
    <location>
        <begin position="239"/>
        <end position="258"/>
    </location>
</feature>
<evidence type="ECO:0000256" key="6">
    <source>
        <dbReference type="ARBA" id="ARBA00022989"/>
    </source>
</evidence>
<dbReference type="PANTHER" id="PTHR43562:SF1">
    <property type="entry name" value="NA(+)_H(+) ANTIPORTER YJBQ-RELATED"/>
    <property type="match status" value="1"/>
</dbReference>
<dbReference type="InterPro" id="IPR038770">
    <property type="entry name" value="Na+/solute_symporter_sf"/>
</dbReference>
<feature type="transmembrane region" description="Helical" evidence="9">
    <location>
        <begin position="358"/>
        <end position="377"/>
    </location>
</feature>
<dbReference type="PANTHER" id="PTHR43562">
    <property type="entry name" value="NAPA-TYPE SODIUM/HYDROGEN ANTIPORTER"/>
    <property type="match status" value="1"/>
</dbReference>
<evidence type="ECO:0000256" key="8">
    <source>
        <dbReference type="ARBA" id="ARBA00023136"/>
    </source>
</evidence>
<feature type="transmembrane region" description="Helical" evidence="9">
    <location>
        <begin position="143"/>
        <end position="165"/>
    </location>
</feature>
<dbReference type="GO" id="GO:0016020">
    <property type="term" value="C:membrane"/>
    <property type="evidence" value="ECO:0007669"/>
    <property type="project" value="UniProtKB-SubCell"/>
</dbReference>
<evidence type="ECO:0000256" key="7">
    <source>
        <dbReference type="ARBA" id="ARBA00023065"/>
    </source>
</evidence>
<keyword evidence="6 9" id="KW-1133">Transmembrane helix</keyword>
<keyword evidence="5 9" id="KW-0812">Transmembrane</keyword>
<evidence type="ECO:0000256" key="2">
    <source>
        <dbReference type="ARBA" id="ARBA00005551"/>
    </source>
</evidence>
<feature type="transmembrane region" description="Helical" evidence="9">
    <location>
        <begin position="111"/>
        <end position="131"/>
    </location>
</feature>
<feature type="transmembrane region" description="Helical" evidence="9">
    <location>
        <begin position="30"/>
        <end position="48"/>
    </location>
</feature>
<evidence type="ECO:0000256" key="4">
    <source>
        <dbReference type="ARBA" id="ARBA00022449"/>
    </source>
</evidence>
<feature type="transmembrane region" description="Helical" evidence="9">
    <location>
        <begin position="54"/>
        <end position="73"/>
    </location>
</feature>
<dbReference type="EMBL" id="KC811126">
    <property type="protein sequence ID" value="AGQ19247.1"/>
    <property type="molecule type" value="Genomic_DNA"/>
</dbReference>
<dbReference type="Pfam" id="PF00999">
    <property type="entry name" value="Na_H_Exchanger"/>
    <property type="match status" value="1"/>
</dbReference>
<evidence type="ECO:0000256" key="1">
    <source>
        <dbReference type="ARBA" id="ARBA00004141"/>
    </source>
</evidence>
<proteinExistence type="inferred from homology"/>
<reference evidence="11" key="1">
    <citation type="journal article" date="2013" name="Sci. Rep.">
        <title>Metagenomics uncovers a new group of low GC and ultra-small marine Actinobacteria.</title>
        <authorList>
            <person name="Ghai R."/>
            <person name="Mizuno C.M."/>
            <person name="Picazo A."/>
            <person name="Camacho A."/>
            <person name="Rodriguez-Valera F."/>
        </authorList>
    </citation>
    <scope>NUCLEOTIDE SEQUENCE</scope>
</reference>
<dbReference type="Gene3D" id="1.20.1530.20">
    <property type="match status" value="1"/>
</dbReference>
<feature type="transmembrane region" description="Helical" evidence="9">
    <location>
        <begin position="85"/>
        <end position="105"/>
    </location>
</feature>
<feature type="transmembrane region" description="Helical" evidence="9">
    <location>
        <begin position="296"/>
        <end position="317"/>
    </location>
</feature>
<dbReference type="GO" id="GO:0015297">
    <property type="term" value="F:antiporter activity"/>
    <property type="evidence" value="ECO:0007669"/>
    <property type="project" value="UniProtKB-KW"/>
</dbReference>
<dbReference type="InterPro" id="IPR006153">
    <property type="entry name" value="Cation/H_exchanger_TM"/>
</dbReference>
<feature type="transmembrane region" description="Helical" evidence="9">
    <location>
        <begin position="214"/>
        <end position="233"/>
    </location>
</feature>
<keyword evidence="4" id="KW-0050">Antiport</keyword>
<evidence type="ECO:0000256" key="9">
    <source>
        <dbReference type="SAM" id="Phobius"/>
    </source>
</evidence>
<comment type="subcellular location">
    <subcellularLocation>
        <location evidence="1">Membrane</location>
        <topology evidence="1">Multi-pass membrane protein</topology>
    </subcellularLocation>
</comment>
<feature type="transmembrane region" description="Helical" evidence="9">
    <location>
        <begin position="265"/>
        <end position="284"/>
    </location>
</feature>
<feature type="transmembrane region" description="Helical" evidence="9">
    <location>
        <begin position="177"/>
        <end position="194"/>
    </location>
</feature>
<comment type="similarity">
    <text evidence="2">Belongs to the monovalent cation:proton antiporter 2 (CPA2) transporter (TC 2.A.37) family.</text>
</comment>
<keyword evidence="8 9" id="KW-0472">Membrane</keyword>